<name>A0ABY4C476_9BACT</name>
<sequence length="166" mass="18340">MRFWRKYHKWISIFITIPFLITIVTGILLLFRGKNTFFSPKFPPATGELQIGLNEILKVAQSVPELKVQALTDIKRIDIRPSSGSITVQGKAADYEVAIDGANGNILGQGVRKTGLLVSLHEGTFWTSGEIGRYVIGLPMGLGVLFLLVSGVVIFAQPWTKKRKLS</sequence>
<organism evidence="2 3">
    <name type="scientific">Bdellovibrio reynosensis</name>
    <dbReference type="NCBI Taxonomy" id="2835041"/>
    <lineage>
        <taxon>Bacteria</taxon>
        <taxon>Pseudomonadati</taxon>
        <taxon>Bdellovibrionota</taxon>
        <taxon>Bdellovibrionia</taxon>
        <taxon>Bdellovibrionales</taxon>
        <taxon>Pseudobdellovibrionaceae</taxon>
        <taxon>Bdellovibrio</taxon>
    </lineage>
</organism>
<dbReference type="InterPro" id="IPR005625">
    <property type="entry name" value="PepSY-ass_TM"/>
</dbReference>
<keyword evidence="1" id="KW-1133">Transmembrane helix</keyword>
<gene>
    <name evidence="2" type="ORF">MNR06_08670</name>
</gene>
<evidence type="ECO:0000256" key="1">
    <source>
        <dbReference type="SAM" id="Phobius"/>
    </source>
</evidence>
<dbReference type="Proteomes" id="UP000830116">
    <property type="component" value="Chromosome"/>
</dbReference>
<protein>
    <submittedName>
        <fullName evidence="2">PepSY domain-containing protein</fullName>
    </submittedName>
</protein>
<accession>A0ABY4C476</accession>
<keyword evidence="3" id="KW-1185">Reference proteome</keyword>
<feature type="transmembrane region" description="Helical" evidence="1">
    <location>
        <begin position="12"/>
        <end position="31"/>
    </location>
</feature>
<dbReference type="Pfam" id="PF03929">
    <property type="entry name" value="PepSY_TM"/>
    <property type="match status" value="1"/>
</dbReference>
<feature type="transmembrane region" description="Helical" evidence="1">
    <location>
        <begin position="134"/>
        <end position="156"/>
    </location>
</feature>
<keyword evidence="1" id="KW-0812">Transmembrane</keyword>
<evidence type="ECO:0000313" key="2">
    <source>
        <dbReference type="EMBL" id="UOE99767.1"/>
    </source>
</evidence>
<keyword evidence="1" id="KW-0472">Membrane</keyword>
<dbReference type="RefSeq" id="WP_243534998.1">
    <property type="nucleotide sequence ID" value="NZ_CP093442.1"/>
</dbReference>
<reference evidence="2" key="1">
    <citation type="submission" date="2022-03" db="EMBL/GenBank/DDBJ databases">
        <title>Genome Identification and Characterization of new species Bdellovibrio reynosense LBG001 sp. nov. from a Mexico soil sample.</title>
        <authorList>
            <person name="Camilli A."/>
            <person name="Ajao Y."/>
            <person name="Guo X."/>
        </authorList>
    </citation>
    <scope>NUCLEOTIDE SEQUENCE</scope>
    <source>
        <strain evidence="2">LBG001</strain>
    </source>
</reference>
<proteinExistence type="predicted"/>
<evidence type="ECO:0000313" key="3">
    <source>
        <dbReference type="Proteomes" id="UP000830116"/>
    </source>
</evidence>
<dbReference type="EMBL" id="CP093442">
    <property type="protein sequence ID" value="UOE99767.1"/>
    <property type="molecule type" value="Genomic_DNA"/>
</dbReference>